<comment type="caution">
    <text evidence="6">The sequence shown here is derived from an EMBL/GenBank/DDBJ whole genome shotgun (WGS) entry which is preliminary data.</text>
</comment>
<dbReference type="InterPro" id="IPR011011">
    <property type="entry name" value="Znf_FYVE_PHD"/>
</dbReference>
<dbReference type="InterPro" id="IPR019787">
    <property type="entry name" value="Znf_PHD-finger"/>
</dbReference>
<gene>
    <name evidence="6" type="ORF">TeGR_g6600</name>
</gene>
<dbReference type="EMBL" id="BRYB01001612">
    <property type="protein sequence ID" value="GMI29682.1"/>
    <property type="molecule type" value="Genomic_DNA"/>
</dbReference>
<dbReference type="Proteomes" id="UP001165060">
    <property type="component" value="Unassembled WGS sequence"/>
</dbReference>
<evidence type="ECO:0000256" key="3">
    <source>
        <dbReference type="ARBA" id="ARBA00022833"/>
    </source>
</evidence>
<keyword evidence="3" id="KW-0862">Zinc</keyword>
<dbReference type="InterPro" id="IPR019786">
    <property type="entry name" value="Zinc_finger_PHD-type_CS"/>
</dbReference>
<dbReference type="InterPro" id="IPR001965">
    <property type="entry name" value="Znf_PHD"/>
</dbReference>
<dbReference type="PROSITE" id="PS01359">
    <property type="entry name" value="ZF_PHD_1"/>
    <property type="match status" value="1"/>
</dbReference>
<dbReference type="SUPFAM" id="SSF57903">
    <property type="entry name" value="FYVE/PHD zinc finger"/>
    <property type="match status" value="1"/>
</dbReference>
<evidence type="ECO:0000313" key="6">
    <source>
        <dbReference type="EMBL" id="GMI29682.1"/>
    </source>
</evidence>
<dbReference type="PANTHER" id="PTHR47162:SF10">
    <property type="entry name" value="METHYL-CPG-BINDING DOMAIN-CONTAINING PROTEIN 9 ISOFORM X1"/>
    <property type="match status" value="1"/>
</dbReference>
<evidence type="ECO:0000313" key="7">
    <source>
        <dbReference type="Proteomes" id="UP001165060"/>
    </source>
</evidence>
<dbReference type="PROSITE" id="PS50016">
    <property type="entry name" value="ZF_PHD_2"/>
    <property type="match status" value="1"/>
</dbReference>
<organism evidence="6 7">
    <name type="scientific">Tetraparma gracilis</name>
    <dbReference type="NCBI Taxonomy" id="2962635"/>
    <lineage>
        <taxon>Eukaryota</taxon>
        <taxon>Sar</taxon>
        <taxon>Stramenopiles</taxon>
        <taxon>Ochrophyta</taxon>
        <taxon>Bolidophyceae</taxon>
        <taxon>Parmales</taxon>
        <taxon>Triparmaceae</taxon>
        <taxon>Tetraparma</taxon>
    </lineage>
</organism>
<keyword evidence="2 4" id="KW-0863">Zinc-finger</keyword>
<dbReference type="Pfam" id="PF00628">
    <property type="entry name" value="PHD"/>
    <property type="match status" value="1"/>
</dbReference>
<reference evidence="6 7" key="1">
    <citation type="journal article" date="2023" name="Commun. Biol.">
        <title>Genome analysis of Parmales, the sister group of diatoms, reveals the evolutionary specialization of diatoms from phago-mixotrophs to photoautotrophs.</title>
        <authorList>
            <person name="Ban H."/>
            <person name="Sato S."/>
            <person name="Yoshikawa S."/>
            <person name="Yamada K."/>
            <person name="Nakamura Y."/>
            <person name="Ichinomiya M."/>
            <person name="Sato N."/>
            <person name="Blanc-Mathieu R."/>
            <person name="Endo H."/>
            <person name="Kuwata A."/>
            <person name="Ogata H."/>
        </authorList>
    </citation>
    <scope>NUCLEOTIDE SEQUENCE [LARGE SCALE GENOMIC DNA]</scope>
</reference>
<accession>A0ABQ6MNC2</accession>
<evidence type="ECO:0000259" key="5">
    <source>
        <dbReference type="PROSITE" id="PS50016"/>
    </source>
</evidence>
<sequence>MGDVAFPPCSACGVVGKDAHLTLLCDECDREFHMYCLNPPLSAAPEGDWFCPVCVPKKERAYFHNLMKSLPPCGPEERTAAQDRLSAFDGFFCLLPPEEGADTDLKTIDAVTLALESLQPPEASKTYNMCEAASESYNNAVLLQFHKNGMDLANPADLTVAQVALRKEQLKVLPDESTLGIRRVAIGGGGGGADGWGGLGGKPVGGDDFGWVADGVYVKMSRAEPGVDAIVGDVGAHEEHRVVGELAARIEREIQARKKQKVEEMVERGKPVEIIDIT</sequence>
<feature type="domain" description="PHD-type" evidence="5">
    <location>
        <begin position="6"/>
        <end position="57"/>
    </location>
</feature>
<keyword evidence="7" id="KW-1185">Reference proteome</keyword>
<evidence type="ECO:0000256" key="4">
    <source>
        <dbReference type="PROSITE-ProRule" id="PRU00146"/>
    </source>
</evidence>
<evidence type="ECO:0000256" key="2">
    <source>
        <dbReference type="ARBA" id="ARBA00022771"/>
    </source>
</evidence>
<evidence type="ECO:0000256" key="1">
    <source>
        <dbReference type="ARBA" id="ARBA00022723"/>
    </source>
</evidence>
<dbReference type="Gene3D" id="3.30.40.10">
    <property type="entry name" value="Zinc/RING finger domain, C3HC4 (zinc finger)"/>
    <property type="match status" value="1"/>
</dbReference>
<dbReference type="PANTHER" id="PTHR47162">
    <property type="entry name" value="OS02G0192300 PROTEIN"/>
    <property type="match status" value="1"/>
</dbReference>
<protein>
    <recommendedName>
        <fullName evidence="5">PHD-type domain-containing protein</fullName>
    </recommendedName>
</protein>
<dbReference type="SMART" id="SM00249">
    <property type="entry name" value="PHD"/>
    <property type="match status" value="1"/>
</dbReference>
<dbReference type="InterPro" id="IPR013083">
    <property type="entry name" value="Znf_RING/FYVE/PHD"/>
</dbReference>
<name>A0ABQ6MNC2_9STRA</name>
<keyword evidence="1" id="KW-0479">Metal-binding</keyword>
<dbReference type="CDD" id="cd15543">
    <property type="entry name" value="PHD_RSF1"/>
    <property type="match status" value="1"/>
</dbReference>
<proteinExistence type="predicted"/>